<organism evidence="1 2">
    <name type="scientific">Penicillium brevicompactum</name>
    <dbReference type="NCBI Taxonomy" id="5074"/>
    <lineage>
        <taxon>Eukaryota</taxon>
        <taxon>Fungi</taxon>
        <taxon>Dikarya</taxon>
        <taxon>Ascomycota</taxon>
        <taxon>Pezizomycotina</taxon>
        <taxon>Eurotiomycetes</taxon>
        <taxon>Eurotiomycetidae</taxon>
        <taxon>Eurotiales</taxon>
        <taxon>Aspergillaceae</taxon>
        <taxon>Penicillium</taxon>
    </lineage>
</organism>
<dbReference type="Proteomes" id="UP001148299">
    <property type="component" value="Unassembled WGS sequence"/>
</dbReference>
<keyword evidence="2" id="KW-1185">Reference proteome</keyword>
<dbReference type="AlphaFoldDB" id="A0A9W9QUI5"/>
<proteinExistence type="predicted"/>
<comment type="caution">
    <text evidence="1">The sequence shown here is derived from an EMBL/GenBank/DDBJ whole genome shotgun (WGS) entry which is preliminary data.</text>
</comment>
<reference evidence="1" key="2">
    <citation type="journal article" date="2023" name="IMA Fungus">
        <title>Comparative genomic study of the Penicillium genus elucidates a diverse pangenome and 15 lateral gene transfer events.</title>
        <authorList>
            <person name="Petersen C."/>
            <person name="Sorensen T."/>
            <person name="Nielsen M.R."/>
            <person name="Sondergaard T.E."/>
            <person name="Sorensen J.L."/>
            <person name="Fitzpatrick D.A."/>
            <person name="Frisvad J.C."/>
            <person name="Nielsen K.L."/>
        </authorList>
    </citation>
    <scope>NUCLEOTIDE SEQUENCE</scope>
    <source>
        <strain evidence="1">IBT 35675</strain>
    </source>
</reference>
<evidence type="ECO:0000313" key="1">
    <source>
        <dbReference type="EMBL" id="KAJ5342854.1"/>
    </source>
</evidence>
<protein>
    <submittedName>
        <fullName evidence="1">Uncharacterized protein</fullName>
    </submittedName>
</protein>
<dbReference type="EMBL" id="JAPZBR010000008">
    <property type="protein sequence ID" value="KAJ5342854.1"/>
    <property type="molecule type" value="Genomic_DNA"/>
</dbReference>
<evidence type="ECO:0000313" key="2">
    <source>
        <dbReference type="Proteomes" id="UP001148299"/>
    </source>
</evidence>
<name>A0A9W9QUI5_PENBR</name>
<reference evidence="1" key="1">
    <citation type="submission" date="2022-12" db="EMBL/GenBank/DDBJ databases">
        <authorList>
            <person name="Petersen C."/>
        </authorList>
    </citation>
    <scope>NUCLEOTIDE SEQUENCE</scope>
    <source>
        <strain evidence="1">IBT 35675</strain>
    </source>
</reference>
<gene>
    <name evidence="1" type="ORF">N7541_011978</name>
</gene>
<accession>A0A9W9QUI5</accession>
<sequence length="59" mass="6761">MDSPALTIPEMETNHSDSEVRLNEQQADAVTQKIGVYHGFRVHVIDYLPNEQRVFSRSC</sequence>